<dbReference type="InterPro" id="IPR036749">
    <property type="entry name" value="Expansin_CBD_sf"/>
</dbReference>
<dbReference type="SMART" id="SM00837">
    <property type="entry name" value="DPBB_1"/>
    <property type="match status" value="1"/>
</dbReference>
<evidence type="ECO:0000256" key="2">
    <source>
        <dbReference type="ARBA" id="ARBA00005650"/>
    </source>
</evidence>
<keyword evidence="4" id="KW-0732">Signal</keyword>
<dbReference type="Pfam" id="PF03330">
    <property type="entry name" value="DPBB_1"/>
    <property type="match status" value="1"/>
</dbReference>
<evidence type="ECO:0000313" key="7">
    <source>
        <dbReference type="EMBL" id="CAA7403596.1"/>
    </source>
</evidence>
<keyword evidence="8" id="KW-1185">Reference proteome</keyword>
<evidence type="ECO:0000256" key="3">
    <source>
        <dbReference type="ARBA" id="ARBA00022525"/>
    </source>
</evidence>
<keyword evidence="3" id="KW-0964">Secreted</keyword>
<dbReference type="PANTHER" id="PTHR31692">
    <property type="entry name" value="EXPANSIN-B3"/>
    <property type="match status" value="1"/>
</dbReference>
<feature type="domain" description="Expansin-like EG45" evidence="5">
    <location>
        <begin position="71"/>
        <end position="181"/>
    </location>
</feature>
<dbReference type="AlphaFoldDB" id="A0A7I8L1Y4"/>
<dbReference type="SUPFAM" id="SSF49590">
    <property type="entry name" value="PHL pollen allergen"/>
    <property type="match status" value="1"/>
</dbReference>
<dbReference type="Pfam" id="PF01357">
    <property type="entry name" value="Expansin_C"/>
    <property type="match status" value="1"/>
</dbReference>
<comment type="subcellular location">
    <subcellularLocation>
        <location evidence="1">Secreted</location>
    </subcellularLocation>
</comment>
<dbReference type="PRINTS" id="PR00829">
    <property type="entry name" value="LOLP1ALLERGN"/>
</dbReference>
<feature type="chain" id="PRO_5029460606" evidence="4">
    <location>
        <begin position="27"/>
        <end position="283"/>
    </location>
</feature>
<evidence type="ECO:0000259" key="5">
    <source>
        <dbReference type="PROSITE" id="PS50842"/>
    </source>
</evidence>
<organism evidence="7 8">
    <name type="scientific">Spirodela intermedia</name>
    <name type="common">Intermediate duckweed</name>
    <dbReference type="NCBI Taxonomy" id="51605"/>
    <lineage>
        <taxon>Eukaryota</taxon>
        <taxon>Viridiplantae</taxon>
        <taxon>Streptophyta</taxon>
        <taxon>Embryophyta</taxon>
        <taxon>Tracheophyta</taxon>
        <taxon>Spermatophyta</taxon>
        <taxon>Magnoliopsida</taxon>
        <taxon>Liliopsida</taxon>
        <taxon>Araceae</taxon>
        <taxon>Lemnoideae</taxon>
        <taxon>Spirodela</taxon>
    </lineage>
</organism>
<dbReference type="PROSITE" id="PS50842">
    <property type="entry name" value="EXPANSIN_EG45"/>
    <property type="match status" value="1"/>
</dbReference>
<evidence type="ECO:0000256" key="4">
    <source>
        <dbReference type="SAM" id="SignalP"/>
    </source>
</evidence>
<dbReference type="InterPro" id="IPR007112">
    <property type="entry name" value="Expansin/allergen_DPBB_dom"/>
</dbReference>
<dbReference type="PROSITE" id="PS50843">
    <property type="entry name" value="EXPANSIN_CBD"/>
    <property type="match status" value="1"/>
</dbReference>
<accession>A0A7I8L1Y4</accession>
<feature type="domain" description="Expansin-like CBD" evidence="6">
    <location>
        <begin position="194"/>
        <end position="277"/>
    </location>
</feature>
<gene>
    <name evidence="7" type="ORF">SI8410_10014274</name>
</gene>
<dbReference type="Gene3D" id="2.40.40.10">
    <property type="entry name" value="RlpA-like domain"/>
    <property type="match status" value="1"/>
</dbReference>
<evidence type="ECO:0000256" key="1">
    <source>
        <dbReference type="ARBA" id="ARBA00004613"/>
    </source>
</evidence>
<protein>
    <submittedName>
        <fullName evidence="7">Uncharacterized protein</fullName>
    </submittedName>
</protein>
<proteinExistence type="inferred from homology"/>
<dbReference type="Gene3D" id="2.60.40.760">
    <property type="entry name" value="Expansin, cellulose-binding-like domain"/>
    <property type="match status" value="1"/>
</dbReference>
<dbReference type="InterPro" id="IPR007118">
    <property type="entry name" value="Expan_Lol_pI"/>
</dbReference>
<dbReference type="Proteomes" id="UP000663760">
    <property type="component" value="Chromosome 10"/>
</dbReference>
<dbReference type="EMBL" id="LR746273">
    <property type="protein sequence ID" value="CAA7403596.1"/>
    <property type="molecule type" value="Genomic_DNA"/>
</dbReference>
<sequence>MAVVFSLLHIWLRCFFFLFALPDLSSNSHSCSAHSFNRRLLPSPNASAIAGVWSPAGATWYGSPNGAGSDGGACGYGEGVEKPPFSSMIAAGGPSLFESGKACGSCYLVKCSENRACSGDPVTVVITDECPGGPCLAESAHFDMSGTAFGAMALPGQSDQLRGAGVLAVQFMRSECSYAGQNVAFQVDAGSNPHYLAVLIEYEDGDGDLSGVYLGQSPGSGSWLPMEQSWGAVWKINSALALRAPFSFRLTSLTSEKTFVATDVIPAGWQPGATYRSSVNFSS</sequence>
<dbReference type="PRINTS" id="PR01225">
    <property type="entry name" value="EXPANSNFAMLY"/>
</dbReference>
<evidence type="ECO:0000313" key="8">
    <source>
        <dbReference type="Proteomes" id="UP000663760"/>
    </source>
</evidence>
<feature type="signal peptide" evidence="4">
    <location>
        <begin position="1"/>
        <end position="26"/>
    </location>
</feature>
<dbReference type="OrthoDB" id="406505at2759"/>
<dbReference type="SUPFAM" id="SSF50685">
    <property type="entry name" value="Barwin-like endoglucanases"/>
    <property type="match status" value="1"/>
</dbReference>
<evidence type="ECO:0000259" key="6">
    <source>
        <dbReference type="PROSITE" id="PS50843"/>
    </source>
</evidence>
<dbReference type="InterPro" id="IPR009009">
    <property type="entry name" value="RlpA-like_DPBB"/>
</dbReference>
<dbReference type="InterPro" id="IPR007117">
    <property type="entry name" value="Expansin_CBD"/>
</dbReference>
<dbReference type="InterPro" id="IPR036908">
    <property type="entry name" value="RlpA-like_sf"/>
</dbReference>
<reference evidence="7" key="1">
    <citation type="submission" date="2020-02" db="EMBL/GenBank/DDBJ databases">
        <authorList>
            <person name="Scholz U."/>
            <person name="Mascher M."/>
            <person name="Fiebig A."/>
        </authorList>
    </citation>
    <scope>NUCLEOTIDE SEQUENCE</scope>
</reference>
<name>A0A7I8L1Y4_SPIIN</name>
<dbReference type="CDD" id="cd22275">
    <property type="entry name" value="DPBB_EXPB_N"/>
    <property type="match status" value="1"/>
</dbReference>
<dbReference type="GO" id="GO:0005576">
    <property type="term" value="C:extracellular region"/>
    <property type="evidence" value="ECO:0007669"/>
    <property type="project" value="UniProtKB-SubCell"/>
</dbReference>
<dbReference type="InterPro" id="IPR005795">
    <property type="entry name" value="LolPI"/>
</dbReference>
<dbReference type="PANTHER" id="PTHR31692:SF56">
    <property type="entry name" value="EXPANSIN-B2-RELATED"/>
    <property type="match status" value="1"/>
</dbReference>
<comment type="similarity">
    <text evidence="2">Belongs to the expansin family. Expansin B subfamily.</text>
</comment>